<comment type="caution">
    <text evidence="1">The sequence shown here is derived from an EMBL/GenBank/DDBJ whole genome shotgun (WGS) entry which is preliminary data.</text>
</comment>
<organism evidence="1">
    <name type="scientific">Mycobacterium xenopi 4042</name>
    <dbReference type="NCBI Taxonomy" id="1299334"/>
    <lineage>
        <taxon>Bacteria</taxon>
        <taxon>Bacillati</taxon>
        <taxon>Actinomycetota</taxon>
        <taxon>Actinomycetes</taxon>
        <taxon>Mycobacteriales</taxon>
        <taxon>Mycobacteriaceae</taxon>
        <taxon>Mycobacterium</taxon>
    </lineage>
</organism>
<evidence type="ECO:0000313" key="1">
    <source>
        <dbReference type="EMBL" id="EUA30646.1"/>
    </source>
</evidence>
<proteinExistence type="predicted"/>
<accession>X8AHL0</accession>
<name>X8AHL0_MYCXE</name>
<reference evidence="1" key="1">
    <citation type="submission" date="2014-01" db="EMBL/GenBank/DDBJ databases">
        <authorList>
            <person name="Brown-Elliot B."/>
            <person name="Wallace R."/>
            <person name="Lenaerts A."/>
            <person name="Ordway D."/>
            <person name="DeGroote M.A."/>
            <person name="Parker T."/>
            <person name="Sizemore C."/>
            <person name="Tallon L.J."/>
            <person name="Sadzewicz L.K."/>
            <person name="Sengamalay N."/>
            <person name="Fraser C.M."/>
            <person name="Hine E."/>
            <person name="Shefchek K.A."/>
            <person name="Das S.P."/>
            <person name="Tettelin H."/>
        </authorList>
    </citation>
    <scope>NUCLEOTIDE SEQUENCE [LARGE SCALE GENOMIC DNA]</scope>
    <source>
        <strain evidence="1">4042</strain>
    </source>
</reference>
<sequence>MAKLRSATQSQARVAGAEQIGTHNDAKFSCLPALSAVRHAGNRMPTLE</sequence>
<gene>
    <name evidence="1" type="ORF">I553_4903</name>
</gene>
<dbReference type="AlphaFoldDB" id="X8AHL0"/>
<protein>
    <submittedName>
        <fullName evidence="1">Uncharacterized protein</fullName>
    </submittedName>
</protein>
<dbReference type="EMBL" id="JAOB01000060">
    <property type="protein sequence ID" value="EUA30646.1"/>
    <property type="molecule type" value="Genomic_DNA"/>
</dbReference>